<dbReference type="PANTHER" id="PTHR34039">
    <property type="entry name" value="UPF0102 PROTEIN YRAN"/>
    <property type="match status" value="1"/>
</dbReference>
<comment type="similarity">
    <text evidence="1 2">Belongs to the UPF0102 family.</text>
</comment>
<dbReference type="SUPFAM" id="SSF52980">
    <property type="entry name" value="Restriction endonuclease-like"/>
    <property type="match status" value="1"/>
</dbReference>
<dbReference type="Pfam" id="PF02021">
    <property type="entry name" value="UPF0102"/>
    <property type="match status" value="1"/>
</dbReference>
<keyword evidence="4" id="KW-1185">Reference proteome</keyword>
<sequence length="131" mass="14938">MAVSERSGRGRKAWRTGHRNEWLAALYLMLKGYQILGFRLITPMAEIDILARKGGYLVVVEVKSRTRLDQAELSLLPDQQDRLLQAATRLCRSRPALGRLTPRLDLIALSPGRFPRHVRNLMSSGRTRFDP</sequence>
<dbReference type="Gene3D" id="3.40.1350.10">
    <property type="match status" value="1"/>
</dbReference>
<evidence type="ECO:0000256" key="2">
    <source>
        <dbReference type="HAMAP-Rule" id="MF_00048"/>
    </source>
</evidence>
<dbReference type="InterPro" id="IPR003509">
    <property type="entry name" value="UPF0102_YraN-like"/>
</dbReference>
<dbReference type="PANTHER" id="PTHR34039:SF1">
    <property type="entry name" value="UPF0102 PROTEIN YRAN"/>
    <property type="match status" value="1"/>
</dbReference>
<organism evidence="3 4">
    <name type="scientific">Brevundimonas terrae</name>
    <dbReference type="NCBI Taxonomy" id="363631"/>
    <lineage>
        <taxon>Bacteria</taxon>
        <taxon>Pseudomonadati</taxon>
        <taxon>Pseudomonadota</taxon>
        <taxon>Alphaproteobacteria</taxon>
        <taxon>Caulobacterales</taxon>
        <taxon>Caulobacteraceae</taxon>
        <taxon>Brevundimonas</taxon>
    </lineage>
</organism>
<evidence type="ECO:0000313" key="4">
    <source>
        <dbReference type="Proteomes" id="UP001500791"/>
    </source>
</evidence>
<evidence type="ECO:0000313" key="3">
    <source>
        <dbReference type="EMBL" id="GAA0380451.1"/>
    </source>
</evidence>
<dbReference type="InterPro" id="IPR011856">
    <property type="entry name" value="tRNA_endonuc-like_dom_sf"/>
</dbReference>
<dbReference type="HAMAP" id="MF_00048">
    <property type="entry name" value="UPF0102"/>
    <property type="match status" value="1"/>
</dbReference>
<evidence type="ECO:0000256" key="1">
    <source>
        <dbReference type="ARBA" id="ARBA00006738"/>
    </source>
</evidence>
<gene>
    <name evidence="3" type="ORF">GCM10009093_04290</name>
</gene>
<dbReference type="NCBIfam" id="NF009151">
    <property type="entry name" value="PRK12497.1-5"/>
    <property type="match status" value="1"/>
</dbReference>
<name>A0ABN0Y1Z9_9CAUL</name>
<dbReference type="Proteomes" id="UP001500791">
    <property type="component" value="Unassembled WGS sequence"/>
</dbReference>
<comment type="caution">
    <text evidence="3">The sequence shown here is derived from an EMBL/GenBank/DDBJ whole genome shotgun (WGS) entry which is preliminary data.</text>
</comment>
<proteinExistence type="inferred from homology"/>
<dbReference type="RefSeq" id="WP_167175888.1">
    <property type="nucleotide sequence ID" value="NZ_BAAAEJ010000003.1"/>
</dbReference>
<protein>
    <recommendedName>
        <fullName evidence="2">UPF0102 protein GCM10009093_04290</fullName>
    </recommendedName>
</protein>
<dbReference type="EMBL" id="BAAAEJ010000003">
    <property type="protein sequence ID" value="GAA0380451.1"/>
    <property type="molecule type" value="Genomic_DNA"/>
</dbReference>
<reference evidence="3 4" key="1">
    <citation type="journal article" date="2019" name="Int. J. Syst. Evol. Microbiol.">
        <title>The Global Catalogue of Microorganisms (GCM) 10K type strain sequencing project: providing services to taxonomists for standard genome sequencing and annotation.</title>
        <authorList>
            <consortium name="The Broad Institute Genomics Platform"/>
            <consortium name="The Broad Institute Genome Sequencing Center for Infectious Disease"/>
            <person name="Wu L."/>
            <person name="Ma J."/>
        </authorList>
    </citation>
    <scope>NUCLEOTIDE SEQUENCE [LARGE SCALE GENOMIC DNA]</scope>
    <source>
        <strain evidence="3 4">JCM 13476</strain>
    </source>
</reference>
<dbReference type="InterPro" id="IPR011335">
    <property type="entry name" value="Restrct_endonuc-II-like"/>
</dbReference>
<accession>A0ABN0Y1Z9</accession>